<evidence type="ECO:0000256" key="9">
    <source>
        <dbReference type="ARBA" id="ARBA00023157"/>
    </source>
</evidence>
<feature type="region of interest" description="Disordered" evidence="11">
    <location>
        <begin position="67"/>
        <end position="90"/>
    </location>
</feature>
<feature type="domain" description="4Fe-4S Wbl-type" evidence="12">
    <location>
        <begin position="12"/>
        <end position="78"/>
    </location>
</feature>
<dbReference type="InterPro" id="IPR034768">
    <property type="entry name" value="4FE4S_WBL"/>
</dbReference>
<evidence type="ECO:0000256" key="4">
    <source>
        <dbReference type="ARBA" id="ARBA00022723"/>
    </source>
</evidence>
<evidence type="ECO:0000256" key="11">
    <source>
        <dbReference type="SAM" id="MobiDB-lite"/>
    </source>
</evidence>
<evidence type="ECO:0000256" key="7">
    <source>
        <dbReference type="ARBA" id="ARBA00023015"/>
    </source>
</evidence>
<keyword evidence="3" id="KW-0004">4Fe-4S</keyword>
<comment type="similarity">
    <text evidence="2">Belongs to the WhiB family.</text>
</comment>
<name>A0A6J5NBC9_9CAUD</name>
<dbReference type="PROSITE" id="PS51674">
    <property type="entry name" value="4FE4S_WBL"/>
    <property type="match status" value="1"/>
</dbReference>
<dbReference type="GO" id="GO:0045892">
    <property type="term" value="P:negative regulation of DNA-templated transcription"/>
    <property type="evidence" value="ECO:0007669"/>
    <property type="project" value="TreeGrafter"/>
</dbReference>
<evidence type="ECO:0000256" key="2">
    <source>
        <dbReference type="ARBA" id="ARBA00006597"/>
    </source>
</evidence>
<dbReference type="GO" id="GO:0003677">
    <property type="term" value="F:DNA binding"/>
    <property type="evidence" value="ECO:0007669"/>
    <property type="project" value="UniProtKB-KW"/>
</dbReference>
<dbReference type="GO" id="GO:0051539">
    <property type="term" value="F:4 iron, 4 sulfur cluster binding"/>
    <property type="evidence" value="ECO:0007669"/>
    <property type="project" value="UniProtKB-KW"/>
</dbReference>
<evidence type="ECO:0000256" key="5">
    <source>
        <dbReference type="ARBA" id="ARBA00023004"/>
    </source>
</evidence>
<keyword evidence="9" id="KW-1015">Disulfide bond</keyword>
<keyword evidence="7" id="KW-0805">Transcription regulation</keyword>
<protein>
    <submittedName>
        <fullName evidence="13">WhiB-like iron-sulfur binding domain containing protein</fullName>
    </submittedName>
</protein>
<evidence type="ECO:0000256" key="10">
    <source>
        <dbReference type="ARBA" id="ARBA00023163"/>
    </source>
</evidence>
<evidence type="ECO:0000256" key="1">
    <source>
        <dbReference type="ARBA" id="ARBA00001966"/>
    </source>
</evidence>
<dbReference type="GO" id="GO:0046872">
    <property type="term" value="F:metal ion binding"/>
    <property type="evidence" value="ECO:0007669"/>
    <property type="project" value="UniProtKB-KW"/>
</dbReference>
<dbReference type="Pfam" id="PF02467">
    <property type="entry name" value="Whib"/>
    <property type="match status" value="1"/>
</dbReference>
<evidence type="ECO:0000256" key="3">
    <source>
        <dbReference type="ARBA" id="ARBA00022485"/>
    </source>
</evidence>
<evidence type="ECO:0000256" key="8">
    <source>
        <dbReference type="ARBA" id="ARBA00023125"/>
    </source>
</evidence>
<proteinExistence type="inferred from homology"/>
<keyword evidence="10" id="KW-0804">Transcription</keyword>
<organism evidence="13">
    <name type="scientific">uncultured Caudovirales phage</name>
    <dbReference type="NCBI Taxonomy" id="2100421"/>
    <lineage>
        <taxon>Viruses</taxon>
        <taxon>Duplodnaviria</taxon>
        <taxon>Heunggongvirae</taxon>
        <taxon>Uroviricota</taxon>
        <taxon>Caudoviricetes</taxon>
        <taxon>Peduoviridae</taxon>
        <taxon>Maltschvirus</taxon>
        <taxon>Maltschvirus maltsch</taxon>
    </lineage>
</organism>
<keyword evidence="5" id="KW-0408">Iron</keyword>
<evidence type="ECO:0000313" key="13">
    <source>
        <dbReference type="EMBL" id="CAB4156173.1"/>
    </source>
</evidence>
<sequence length="90" mass="10232">MFTPLEWHEKAACLGAPTEIFFPEINGDKTDNPWTAARNYCGQCTVKKRCLDEALKNEQPILMRFGMWGGQTPTERGVTASKRGRKTHNF</sequence>
<accession>A0A6J5NBC9</accession>
<keyword evidence="8" id="KW-0238">DNA-binding</keyword>
<dbReference type="GO" id="GO:0047134">
    <property type="term" value="F:protein-disulfide reductase [NAD(P)H] activity"/>
    <property type="evidence" value="ECO:0007669"/>
    <property type="project" value="TreeGrafter"/>
</dbReference>
<reference evidence="13" key="1">
    <citation type="submission" date="2020-04" db="EMBL/GenBank/DDBJ databases">
        <authorList>
            <person name="Chiriac C."/>
            <person name="Salcher M."/>
            <person name="Ghai R."/>
            <person name="Kavagutti S V."/>
        </authorList>
    </citation>
    <scope>NUCLEOTIDE SEQUENCE</scope>
</reference>
<comment type="cofactor">
    <cofactor evidence="1">
        <name>[4Fe-4S] cluster</name>
        <dbReference type="ChEBI" id="CHEBI:49883"/>
    </cofactor>
</comment>
<dbReference type="EMBL" id="LR796641">
    <property type="protein sequence ID" value="CAB4156173.1"/>
    <property type="molecule type" value="Genomic_DNA"/>
</dbReference>
<gene>
    <name evidence="13" type="ORF">UFOVP668_39</name>
</gene>
<keyword evidence="4" id="KW-0479">Metal-binding</keyword>
<keyword evidence="6" id="KW-0411">Iron-sulfur</keyword>
<evidence type="ECO:0000256" key="6">
    <source>
        <dbReference type="ARBA" id="ARBA00023014"/>
    </source>
</evidence>
<dbReference type="PANTHER" id="PTHR38839">
    <property type="entry name" value="TRANSCRIPTIONAL REGULATOR WHID-RELATED"/>
    <property type="match status" value="1"/>
</dbReference>
<dbReference type="InterPro" id="IPR003482">
    <property type="entry name" value="Whib"/>
</dbReference>
<evidence type="ECO:0000259" key="12">
    <source>
        <dbReference type="PROSITE" id="PS51674"/>
    </source>
</evidence>